<evidence type="ECO:0000313" key="1">
    <source>
        <dbReference type="EMBL" id="KKN54364.1"/>
    </source>
</evidence>
<name>A0A0F9RHV9_9ZZZZ</name>
<protein>
    <submittedName>
        <fullName evidence="1">Uncharacterized protein</fullName>
    </submittedName>
</protein>
<dbReference type="EMBL" id="LAZR01000932">
    <property type="protein sequence ID" value="KKN54364.1"/>
    <property type="molecule type" value="Genomic_DNA"/>
</dbReference>
<comment type="caution">
    <text evidence="1">The sequence shown here is derived from an EMBL/GenBank/DDBJ whole genome shotgun (WGS) entry which is preliminary data.</text>
</comment>
<dbReference type="AlphaFoldDB" id="A0A0F9RHV9"/>
<proteinExistence type="predicted"/>
<reference evidence="1" key="1">
    <citation type="journal article" date="2015" name="Nature">
        <title>Complex archaea that bridge the gap between prokaryotes and eukaryotes.</title>
        <authorList>
            <person name="Spang A."/>
            <person name="Saw J.H."/>
            <person name="Jorgensen S.L."/>
            <person name="Zaremba-Niedzwiedzka K."/>
            <person name="Martijn J."/>
            <person name="Lind A.E."/>
            <person name="van Eijk R."/>
            <person name="Schleper C."/>
            <person name="Guy L."/>
            <person name="Ettema T.J."/>
        </authorList>
    </citation>
    <scope>NUCLEOTIDE SEQUENCE</scope>
</reference>
<accession>A0A0F9RHV9</accession>
<gene>
    <name evidence="1" type="ORF">LCGC14_0593420</name>
</gene>
<sequence>MSELAEALEKNKDVNYGNTLIGDWLCLECGSSYTPALLALSDSQPPFICADDTCKSTLVYDEAM</sequence>
<organism evidence="1">
    <name type="scientific">marine sediment metagenome</name>
    <dbReference type="NCBI Taxonomy" id="412755"/>
    <lineage>
        <taxon>unclassified sequences</taxon>
        <taxon>metagenomes</taxon>
        <taxon>ecological metagenomes</taxon>
    </lineage>
</organism>